<gene>
    <name evidence="1" type="ORF">WOLCODRAFT_163489</name>
</gene>
<reference evidence="1 2" key="1">
    <citation type="journal article" date="2012" name="Science">
        <title>The Paleozoic origin of enzymatic lignin decomposition reconstructed from 31 fungal genomes.</title>
        <authorList>
            <person name="Floudas D."/>
            <person name="Binder M."/>
            <person name="Riley R."/>
            <person name="Barry K."/>
            <person name="Blanchette R.A."/>
            <person name="Henrissat B."/>
            <person name="Martinez A.T."/>
            <person name="Otillar R."/>
            <person name="Spatafora J.W."/>
            <person name="Yadav J.S."/>
            <person name="Aerts A."/>
            <person name="Benoit I."/>
            <person name="Boyd A."/>
            <person name="Carlson A."/>
            <person name="Copeland A."/>
            <person name="Coutinho P.M."/>
            <person name="de Vries R.P."/>
            <person name="Ferreira P."/>
            <person name="Findley K."/>
            <person name="Foster B."/>
            <person name="Gaskell J."/>
            <person name="Glotzer D."/>
            <person name="Gorecki P."/>
            <person name="Heitman J."/>
            <person name="Hesse C."/>
            <person name="Hori C."/>
            <person name="Igarashi K."/>
            <person name="Jurgens J.A."/>
            <person name="Kallen N."/>
            <person name="Kersten P."/>
            <person name="Kohler A."/>
            <person name="Kuees U."/>
            <person name="Kumar T.K.A."/>
            <person name="Kuo A."/>
            <person name="LaButti K."/>
            <person name="Larrondo L.F."/>
            <person name="Lindquist E."/>
            <person name="Ling A."/>
            <person name="Lombard V."/>
            <person name="Lucas S."/>
            <person name="Lundell T."/>
            <person name="Martin R."/>
            <person name="McLaughlin D.J."/>
            <person name="Morgenstern I."/>
            <person name="Morin E."/>
            <person name="Murat C."/>
            <person name="Nagy L.G."/>
            <person name="Nolan M."/>
            <person name="Ohm R.A."/>
            <person name="Patyshakuliyeva A."/>
            <person name="Rokas A."/>
            <person name="Ruiz-Duenas F.J."/>
            <person name="Sabat G."/>
            <person name="Salamov A."/>
            <person name="Samejima M."/>
            <person name="Schmutz J."/>
            <person name="Slot J.C."/>
            <person name="St John F."/>
            <person name="Stenlid J."/>
            <person name="Sun H."/>
            <person name="Sun S."/>
            <person name="Syed K."/>
            <person name="Tsang A."/>
            <person name="Wiebenga A."/>
            <person name="Young D."/>
            <person name="Pisabarro A."/>
            <person name="Eastwood D.C."/>
            <person name="Martin F."/>
            <person name="Cullen D."/>
            <person name="Grigoriev I.V."/>
            <person name="Hibbett D.S."/>
        </authorList>
    </citation>
    <scope>NUCLEOTIDE SEQUENCE [LARGE SCALE GENOMIC DNA]</scope>
    <source>
        <strain evidence="1 2">MD-104</strain>
    </source>
</reference>
<dbReference type="Proteomes" id="UP000218811">
    <property type="component" value="Unassembled WGS sequence"/>
</dbReference>
<organism evidence="1 2">
    <name type="scientific">Wolfiporia cocos (strain MD-104)</name>
    <name type="common">Brown rot fungus</name>
    <dbReference type="NCBI Taxonomy" id="742152"/>
    <lineage>
        <taxon>Eukaryota</taxon>
        <taxon>Fungi</taxon>
        <taxon>Dikarya</taxon>
        <taxon>Basidiomycota</taxon>
        <taxon>Agaricomycotina</taxon>
        <taxon>Agaricomycetes</taxon>
        <taxon>Polyporales</taxon>
        <taxon>Phaeolaceae</taxon>
        <taxon>Wolfiporia</taxon>
    </lineage>
</organism>
<evidence type="ECO:0000313" key="2">
    <source>
        <dbReference type="Proteomes" id="UP000218811"/>
    </source>
</evidence>
<keyword evidence="2" id="KW-1185">Reference proteome</keyword>
<dbReference type="EMBL" id="KB468124">
    <property type="protein sequence ID" value="PCH42064.1"/>
    <property type="molecule type" value="Genomic_DNA"/>
</dbReference>
<name>A0A2H3JZ96_WOLCO</name>
<sequence length="237" mass="26149">MRRGHCCKSASDKGRNGRMLSVDGLVYAYNGSAHHVVLGRTTERKAEYEGCIRARRQRQDRSERTRNRRGIWLGLQRGRGGRKQELQTADREIIELIWAESESATLNRVSSLTEADPAWFSSGSVRPFLPRSRPKDAESWRNAARFLRKVDSRHGGAPVGARSITNLGTGPPGISIARLLDPPGYVNPNRGTGNLRLGAALAPSGSAAKSPYRTSNQTHRALVRPALLPLLLRQRAP</sequence>
<accession>A0A2H3JZ96</accession>
<evidence type="ECO:0000313" key="1">
    <source>
        <dbReference type="EMBL" id="PCH42064.1"/>
    </source>
</evidence>
<dbReference type="AlphaFoldDB" id="A0A2H3JZ96"/>
<proteinExistence type="predicted"/>
<protein>
    <submittedName>
        <fullName evidence="1">Uncharacterized protein</fullName>
    </submittedName>
</protein>